<keyword evidence="5 6" id="KW-0472">Membrane</keyword>
<keyword evidence="4 6" id="KW-1133">Transmembrane helix</keyword>
<feature type="transmembrane region" description="Helical" evidence="6">
    <location>
        <begin position="242"/>
        <end position="264"/>
    </location>
</feature>
<feature type="transmembrane region" description="Helical" evidence="6">
    <location>
        <begin position="12"/>
        <end position="45"/>
    </location>
</feature>
<keyword evidence="3 6" id="KW-0812">Transmembrane</keyword>
<name>A0A128EXB1_9GAMM</name>
<dbReference type="EMBL" id="FIZY01000005">
    <property type="protein sequence ID" value="CZF79218.1"/>
    <property type="molecule type" value="Genomic_DNA"/>
</dbReference>
<evidence type="ECO:0000256" key="2">
    <source>
        <dbReference type="ARBA" id="ARBA00009773"/>
    </source>
</evidence>
<evidence type="ECO:0000256" key="3">
    <source>
        <dbReference type="ARBA" id="ARBA00022692"/>
    </source>
</evidence>
<feature type="transmembrane region" description="Helical" evidence="6">
    <location>
        <begin position="313"/>
        <end position="343"/>
    </location>
</feature>
<reference evidence="8" key="1">
    <citation type="submission" date="2016-02" db="EMBL/GenBank/DDBJ databases">
        <authorList>
            <person name="Rodrigo-Torres Lidia"/>
            <person name="Arahal R.David."/>
        </authorList>
    </citation>
    <scope>NUCLEOTIDE SEQUENCE [LARGE SCALE GENOMIC DNA]</scope>
    <source>
        <strain evidence="8">CECT 8713</strain>
    </source>
</reference>
<feature type="transmembrane region" description="Helical" evidence="6">
    <location>
        <begin position="215"/>
        <end position="236"/>
    </location>
</feature>
<proteinExistence type="inferred from homology"/>
<feature type="transmembrane region" description="Helical" evidence="6">
    <location>
        <begin position="65"/>
        <end position="87"/>
    </location>
</feature>
<dbReference type="Proteomes" id="UP000073601">
    <property type="component" value="Unassembled WGS sequence"/>
</dbReference>
<feature type="transmembrane region" description="Helical" evidence="6">
    <location>
        <begin position="276"/>
        <end position="293"/>
    </location>
</feature>
<evidence type="ECO:0000313" key="7">
    <source>
        <dbReference type="EMBL" id="CZF79218.1"/>
    </source>
</evidence>
<dbReference type="Pfam" id="PF01594">
    <property type="entry name" value="AI-2E_transport"/>
    <property type="match status" value="1"/>
</dbReference>
<dbReference type="PANTHER" id="PTHR21716">
    <property type="entry name" value="TRANSMEMBRANE PROTEIN"/>
    <property type="match status" value="1"/>
</dbReference>
<comment type="similarity">
    <text evidence="2">Belongs to the autoinducer-2 exporter (AI-2E) (TC 2.A.86) family.</text>
</comment>
<accession>A0A128EXB1</accession>
<dbReference type="OrthoDB" id="106838at2"/>
<comment type="subcellular location">
    <subcellularLocation>
        <location evidence="1">Membrane</location>
        <topology evidence="1">Multi-pass membrane protein</topology>
    </subcellularLocation>
</comment>
<dbReference type="PANTHER" id="PTHR21716:SF4">
    <property type="entry name" value="TRANSMEMBRANE PROTEIN 245"/>
    <property type="match status" value="1"/>
</dbReference>
<dbReference type="GO" id="GO:0016020">
    <property type="term" value="C:membrane"/>
    <property type="evidence" value="ECO:0007669"/>
    <property type="project" value="UniProtKB-SubCell"/>
</dbReference>
<dbReference type="InterPro" id="IPR002549">
    <property type="entry name" value="AI-2E-like"/>
</dbReference>
<protein>
    <submittedName>
        <fullName evidence="7">Putative inner membrane protein</fullName>
    </submittedName>
</protein>
<dbReference type="AlphaFoldDB" id="A0A128EXB1"/>
<feature type="transmembrane region" description="Helical" evidence="6">
    <location>
        <begin position="158"/>
        <end position="180"/>
    </location>
</feature>
<dbReference type="PROSITE" id="PS51257">
    <property type="entry name" value="PROKAR_LIPOPROTEIN"/>
    <property type="match status" value="1"/>
</dbReference>
<evidence type="ECO:0000313" key="8">
    <source>
        <dbReference type="Proteomes" id="UP000073601"/>
    </source>
</evidence>
<evidence type="ECO:0000256" key="5">
    <source>
        <dbReference type="ARBA" id="ARBA00023136"/>
    </source>
</evidence>
<evidence type="ECO:0000256" key="6">
    <source>
        <dbReference type="SAM" id="Phobius"/>
    </source>
</evidence>
<evidence type="ECO:0000256" key="4">
    <source>
        <dbReference type="ARBA" id="ARBA00022989"/>
    </source>
</evidence>
<dbReference type="RefSeq" id="WP_062706146.1">
    <property type="nucleotide sequence ID" value="NZ_CAWRCI010000005.1"/>
</dbReference>
<gene>
    <name evidence="7" type="ORF">GMA8713_00885</name>
</gene>
<sequence>MASFKAEPRHWTLIGALLLAAYACYMLIAPYLGSIVLAFIVSLLFFPLHEKIENKLPSYPNVASALSCTLLTVIIIIPMIFVAAAILSQGVTFFTGAYEWLTKGGAKEILAAPIMKTGLALVDKWLPTDSINPQELIAKAASTLSSMSSQMLGMSSKILGDVTGVFVNFLLMLFVLFFLLRDHDKIINMLRHVSPLSRSQEDTLLDEAEKVAKSAVLGSFLTALAQGIVGGFAMWLAGFAGLFWGTMMAFASFIPVVGTALIWLPAAGYLLLIGQWEWAAFLAGWGVIIVGSVDNILRPLLMQGNSGMNTLLIFFSLIGGLHVYGLMGLIYGPIIFSLTLVLFRMYETEFHSFLEKQDNC</sequence>
<keyword evidence="8" id="KW-1185">Reference proteome</keyword>
<evidence type="ECO:0000256" key="1">
    <source>
        <dbReference type="ARBA" id="ARBA00004141"/>
    </source>
</evidence>
<organism evidence="7 8">
    <name type="scientific">Grimontia marina</name>
    <dbReference type="NCBI Taxonomy" id="646534"/>
    <lineage>
        <taxon>Bacteria</taxon>
        <taxon>Pseudomonadati</taxon>
        <taxon>Pseudomonadota</taxon>
        <taxon>Gammaproteobacteria</taxon>
        <taxon>Vibrionales</taxon>
        <taxon>Vibrionaceae</taxon>
        <taxon>Grimontia</taxon>
    </lineage>
</organism>